<dbReference type="SFLD" id="SFLDG01129">
    <property type="entry name" value="C1.5:_HAD__Beta-PGM__Phosphata"/>
    <property type="match status" value="1"/>
</dbReference>
<dbReference type="NCBIfam" id="TIGR01509">
    <property type="entry name" value="HAD-SF-IA-v3"/>
    <property type="match status" value="1"/>
</dbReference>
<dbReference type="Pfam" id="PF00702">
    <property type="entry name" value="Hydrolase"/>
    <property type="match status" value="1"/>
</dbReference>
<dbReference type="AlphaFoldDB" id="A0A852Z139"/>
<dbReference type="RefSeq" id="WP_179535455.1">
    <property type="nucleotide sequence ID" value="NZ_JACBYW010000004.1"/>
</dbReference>
<keyword evidence="2" id="KW-1185">Reference proteome</keyword>
<accession>A0A852Z139</accession>
<dbReference type="InterPro" id="IPR023214">
    <property type="entry name" value="HAD_sf"/>
</dbReference>
<dbReference type="InterPro" id="IPR036412">
    <property type="entry name" value="HAD-like_sf"/>
</dbReference>
<dbReference type="SUPFAM" id="SSF56784">
    <property type="entry name" value="HAD-like"/>
    <property type="match status" value="1"/>
</dbReference>
<organism evidence="1 2">
    <name type="scientific">Actinopolyspora biskrensis</name>
    <dbReference type="NCBI Taxonomy" id="1470178"/>
    <lineage>
        <taxon>Bacteria</taxon>
        <taxon>Bacillati</taxon>
        <taxon>Actinomycetota</taxon>
        <taxon>Actinomycetes</taxon>
        <taxon>Actinopolysporales</taxon>
        <taxon>Actinopolysporaceae</taxon>
        <taxon>Actinopolyspora</taxon>
    </lineage>
</organism>
<dbReference type="Proteomes" id="UP000548304">
    <property type="component" value="Unassembled WGS sequence"/>
</dbReference>
<dbReference type="SFLD" id="SFLDS00003">
    <property type="entry name" value="Haloacid_Dehalogenase"/>
    <property type="match status" value="1"/>
</dbReference>
<comment type="caution">
    <text evidence="1">The sequence shown here is derived from an EMBL/GenBank/DDBJ whole genome shotgun (WGS) entry which is preliminary data.</text>
</comment>
<dbReference type="PANTHER" id="PTHR46649">
    <property type="match status" value="1"/>
</dbReference>
<dbReference type="EMBL" id="JACBYW010000004">
    <property type="protein sequence ID" value="NYH78985.1"/>
    <property type="molecule type" value="Genomic_DNA"/>
</dbReference>
<sequence length="229" mass="25379">MTVRAVLFDFSGTLFRLEQDESWLSGLVDSAGREWDLEAQTELMRRMTAPMGQVAALPEEYQQAWEQRDLDPDLHRKVYLEVLRSSGVEDPEQARALYSSLVDPDCWTPYPDTGPVVRGLHETGVRTAVISNIAFDIRPALDRIGIGELFDSVLMSYVEGVIKPDPKLFLRACERLGVAPEEALMIGDSTEADGAATEVGCRFELVEPLPTSERPDALSRAVAEHGLAM</sequence>
<evidence type="ECO:0000313" key="1">
    <source>
        <dbReference type="EMBL" id="NYH78985.1"/>
    </source>
</evidence>
<evidence type="ECO:0000313" key="2">
    <source>
        <dbReference type="Proteomes" id="UP000548304"/>
    </source>
</evidence>
<dbReference type="Gene3D" id="3.40.50.1000">
    <property type="entry name" value="HAD superfamily/HAD-like"/>
    <property type="match status" value="1"/>
</dbReference>
<name>A0A852Z139_9ACTN</name>
<dbReference type="PANTHER" id="PTHR46649:SF4">
    <property type="entry name" value="HALOACID DEHALOGENASE-LIKE HYDROLASE (HAD) SUPERFAMILY PROTEIN"/>
    <property type="match status" value="1"/>
</dbReference>
<dbReference type="PRINTS" id="PR00413">
    <property type="entry name" value="HADHALOGNASE"/>
</dbReference>
<gene>
    <name evidence="1" type="ORF">FHR84_002319</name>
</gene>
<proteinExistence type="predicted"/>
<reference evidence="1 2" key="1">
    <citation type="submission" date="2020-07" db="EMBL/GenBank/DDBJ databases">
        <title>Genomic Encyclopedia of Type Strains, Phase III (KMG-III): the genomes of soil and plant-associated and newly described type strains.</title>
        <authorList>
            <person name="Whitman W."/>
        </authorList>
    </citation>
    <scope>NUCLEOTIDE SEQUENCE [LARGE SCALE GENOMIC DNA]</scope>
    <source>
        <strain evidence="1 2">CECT 8576</strain>
    </source>
</reference>
<dbReference type="NCBIfam" id="TIGR01549">
    <property type="entry name" value="HAD-SF-IA-v1"/>
    <property type="match status" value="1"/>
</dbReference>
<protein>
    <submittedName>
        <fullName evidence="1">FMN phosphatase YigB (HAD superfamily)</fullName>
    </submittedName>
</protein>
<dbReference type="InterPro" id="IPR006439">
    <property type="entry name" value="HAD-SF_hydro_IA"/>
</dbReference>